<dbReference type="AlphaFoldDB" id="A0A9X3CV80"/>
<dbReference type="CDD" id="cd02440">
    <property type="entry name" value="AdoMet_MTases"/>
    <property type="match status" value="1"/>
</dbReference>
<proteinExistence type="predicted"/>
<dbReference type="Pfam" id="PF13489">
    <property type="entry name" value="Methyltransf_23"/>
    <property type="match status" value="1"/>
</dbReference>
<dbReference type="InterPro" id="IPR029063">
    <property type="entry name" value="SAM-dependent_MTases_sf"/>
</dbReference>
<accession>A0A9X3CV80</accession>
<dbReference type="Gene3D" id="3.40.50.150">
    <property type="entry name" value="Vaccinia Virus protein VP39"/>
    <property type="match status" value="1"/>
</dbReference>
<reference evidence="1" key="1">
    <citation type="submission" date="2022-11" db="EMBL/GenBank/DDBJ databases">
        <title>Salinimicrobium profundisediminis sp. nov., isolated from deep-sea sediment of the Mariana Trench.</title>
        <authorList>
            <person name="Fu H."/>
        </authorList>
    </citation>
    <scope>NUCLEOTIDE SEQUENCE</scope>
    <source>
        <strain evidence="1">MT39</strain>
    </source>
</reference>
<evidence type="ECO:0000313" key="2">
    <source>
        <dbReference type="Proteomes" id="UP001148482"/>
    </source>
</evidence>
<name>A0A9X3CV80_9FLAO</name>
<evidence type="ECO:0000313" key="1">
    <source>
        <dbReference type="EMBL" id="MCX2837482.1"/>
    </source>
</evidence>
<dbReference type="SUPFAM" id="SSF53335">
    <property type="entry name" value="S-adenosyl-L-methionine-dependent methyltransferases"/>
    <property type="match status" value="1"/>
</dbReference>
<dbReference type="GO" id="GO:0032259">
    <property type="term" value="P:methylation"/>
    <property type="evidence" value="ECO:0007669"/>
    <property type="project" value="UniProtKB-KW"/>
</dbReference>
<dbReference type="RefSeq" id="WP_266068714.1">
    <property type="nucleotide sequence ID" value="NZ_JAPJDA010000006.1"/>
</dbReference>
<dbReference type="Proteomes" id="UP001148482">
    <property type="component" value="Unassembled WGS sequence"/>
</dbReference>
<keyword evidence="2" id="KW-1185">Reference proteome</keyword>
<keyword evidence="1" id="KW-0808">Transferase</keyword>
<gene>
    <name evidence="1" type="ORF">OQ279_04895</name>
</gene>
<keyword evidence="1" id="KW-0489">Methyltransferase</keyword>
<organism evidence="1 2">
    <name type="scientific">Salinimicrobium profundisediminis</name>
    <dbReference type="NCBI Taxonomy" id="2994553"/>
    <lineage>
        <taxon>Bacteria</taxon>
        <taxon>Pseudomonadati</taxon>
        <taxon>Bacteroidota</taxon>
        <taxon>Flavobacteriia</taxon>
        <taxon>Flavobacteriales</taxon>
        <taxon>Flavobacteriaceae</taxon>
        <taxon>Salinimicrobium</taxon>
    </lineage>
</organism>
<comment type="caution">
    <text evidence="1">The sequence shown here is derived from an EMBL/GenBank/DDBJ whole genome shotgun (WGS) entry which is preliminary data.</text>
</comment>
<protein>
    <submittedName>
        <fullName evidence="1">Methyltransferase domain-containing protein</fullName>
    </submittedName>
</protein>
<dbReference type="EMBL" id="JAPJDA010000006">
    <property type="protein sequence ID" value="MCX2837482.1"/>
    <property type="molecule type" value="Genomic_DNA"/>
</dbReference>
<dbReference type="GO" id="GO:0008168">
    <property type="term" value="F:methyltransferase activity"/>
    <property type="evidence" value="ECO:0007669"/>
    <property type="project" value="UniProtKB-KW"/>
</dbReference>
<sequence>MEESITDKTGKDTLQIISEANGFNNWMFQTILPFTKGKILEIGSGLGNISNFFLQTEREIMLTDLRKEYCELLEVQFNSKINLLGIDQVDLVHPEFDYVYKEYLGKFDTVFSLNVIEHIENDHLAIGNCKKLLNKNGHLIILVPSYQKLYNKFDKELGHYRRYTLENLSELFLENNFEILHKQYFNVMGIVGWYFSGSILKNKSIPSSQMKLYEKLVPAWKMLDKIVKNRVGLSSIVVGRK</sequence>